<evidence type="ECO:0000313" key="2">
    <source>
        <dbReference type="Proteomes" id="UP001567538"/>
    </source>
</evidence>
<comment type="caution">
    <text evidence="1">The sequence shown here is derived from an EMBL/GenBank/DDBJ whole genome shotgun (WGS) entry which is preliminary data.</text>
</comment>
<dbReference type="AlphaFoldDB" id="A0ABD1HYX1"/>
<protein>
    <submittedName>
        <fullName evidence="1">Uncharacterized protein</fullName>
    </submittedName>
</protein>
<keyword evidence="2" id="KW-1185">Reference proteome</keyword>
<dbReference type="EMBL" id="JBEAFC010000003">
    <property type="protein sequence ID" value="KAL1561029.1"/>
    <property type="molecule type" value="Genomic_DNA"/>
</dbReference>
<dbReference type="Proteomes" id="UP001567538">
    <property type="component" value="Unassembled WGS sequence"/>
</dbReference>
<proteinExistence type="predicted"/>
<organism evidence="1 2">
    <name type="scientific">Salvia divinorum</name>
    <name type="common">Maria pastora</name>
    <name type="synonym">Diviner's sage</name>
    <dbReference type="NCBI Taxonomy" id="28513"/>
    <lineage>
        <taxon>Eukaryota</taxon>
        <taxon>Viridiplantae</taxon>
        <taxon>Streptophyta</taxon>
        <taxon>Embryophyta</taxon>
        <taxon>Tracheophyta</taxon>
        <taxon>Spermatophyta</taxon>
        <taxon>Magnoliopsida</taxon>
        <taxon>eudicotyledons</taxon>
        <taxon>Gunneridae</taxon>
        <taxon>Pentapetalae</taxon>
        <taxon>asterids</taxon>
        <taxon>lamiids</taxon>
        <taxon>Lamiales</taxon>
        <taxon>Lamiaceae</taxon>
        <taxon>Nepetoideae</taxon>
        <taxon>Mentheae</taxon>
        <taxon>Salviinae</taxon>
        <taxon>Salvia</taxon>
        <taxon>Salvia subgen. Calosphace</taxon>
    </lineage>
</organism>
<sequence length="66" mass="7730">MIGSTLLSLPPRVVRSLLELHHLSQLCKEDERQKQMMMESPHKRGETICSLLHWFHPRNKLSILAK</sequence>
<accession>A0ABD1HYX1</accession>
<name>A0ABD1HYX1_SALDI</name>
<gene>
    <name evidence="1" type="ORF">AAHA92_03780</name>
</gene>
<reference evidence="1 2" key="1">
    <citation type="submission" date="2024-06" db="EMBL/GenBank/DDBJ databases">
        <title>A chromosome level genome sequence of Diviner's sage (Salvia divinorum).</title>
        <authorList>
            <person name="Ford S.A."/>
            <person name="Ro D.-K."/>
            <person name="Ness R.W."/>
            <person name="Phillips M.A."/>
        </authorList>
    </citation>
    <scope>NUCLEOTIDE SEQUENCE [LARGE SCALE GENOMIC DNA]</scope>
    <source>
        <strain evidence="1">SAF-2024a</strain>
        <tissue evidence="1">Leaf</tissue>
    </source>
</reference>
<evidence type="ECO:0000313" key="1">
    <source>
        <dbReference type="EMBL" id="KAL1561029.1"/>
    </source>
</evidence>